<dbReference type="GO" id="GO:0046872">
    <property type="term" value="F:metal ion binding"/>
    <property type="evidence" value="ECO:0007669"/>
    <property type="project" value="UniProtKB-KW"/>
</dbReference>
<keyword evidence="4" id="KW-0560">Oxidoreductase</keyword>
<comment type="cofactor">
    <cofactor evidence="1">
        <name>Fe(2+)</name>
        <dbReference type="ChEBI" id="CHEBI:29033"/>
    </cofactor>
</comment>
<keyword evidence="5" id="KW-0408">Iron</keyword>
<organism evidence="6 7">
    <name type="scientific">Halorussus gelatinilyticus</name>
    <dbReference type="NCBI Taxonomy" id="2937524"/>
    <lineage>
        <taxon>Archaea</taxon>
        <taxon>Methanobacteriati</taxon>
        <taxon>Methanobacteriota</taxon>
        <taxon>Stenosarchaea group</taxon>
        <taxon>Halobacteria</taxon>
        <taxon>Halobacteriales</taxon>
        <taxon>Haladaptataceae</taxon>
        <taxon>Halorussus</taxon>
    </lineage>
</organism>
<dbReference type="PANTHER" id="PTHR10543:SF24">
    <property type="entry name" value="CAROTENOID ISOMEROOXYGENASE"/>
    <property type="match status" value="1"/>
</dbReference>
<keyword evidence="7" id="KW-1185">Reference proteome</keyword>
<dbReference type="PANTHER" id="PTHR10543">
    <property type="entry name" value="BETA-CAROTENE DIOXYGENASE"/>
    <property type="match status" value="1"/>
</dbReference>
<evidence type="ECO:0000256" key="2">
    <source>
        <dbReference type="ARBA" id="ARBA00006787"/>
    </source>
</evidence>
<evidence type="ECO:0000256" key="4">
    <source>
        <dbReference type="ARBA" id="ARBA00023002"/>
    </source>
</evidence>
<evidence type="ECO:0000313" key="7">
    <source>
        <dbReference type="Proteomes" id="UP000830434"/>
    </source>
</evidence>
<dbReference type="Pfam" id="PF03055">
    <property type="entry name" value="RPE65"/>
    <property type="match status" value="1"/>
</dbReference>
<dbReference type="RefSeq" id="WP_248654198.1">
    <property type="nucleotide sequence ID" value="NZ_CP096658.1"/>
</dbReference>
<comment type="similarity">
    <text evidence="2">Belongs to the carotenoid oxygenase family.</text>
</comment>
<dbReference type="InterPro" id="IPR004294">
    <property type="entry name" value="Carotenoid_Oase"/>
</dbReference>
<dbReference type="EMBL" id="CP096658">
    <property type="protein sequence ID" value="UPV99707.1"/>
    <property type="molecule type" value="Genomic_DNA"/>
</dbReference>
<dbReference type="Proteomes" id="UP000830434">
    <property type="component" value="Chromosome"/>
</dbReference>
<dbReference type="GO" id="GO:0016121">
    <property type="term" value="P:carotene catabolic process"/>
    <property type="evidence" value="ECO:0007669"/>
    <property type="project" value="TreeGrafter"/>
</dbReference>
<name>A0A8U0IFP6_9EURY</name>
<keyword evidence="3" id="KW-0479">Metal-binding</keyword>
<accession>A0A8U0IFP6</accession>
<evidence type="ECO:0000256" key="3">
    <source>
        <dbReference type="ARBA" id="ARBA00022723"/>
    </source>
</evidence>
<dbReference type="GeneID" id="72191079"/>
<dbReference type="KEGG" id="haxz:M0R88_14450"/>
<gene>
    <name evidence="6" type="ORF">M0R88_14450</name>
</gene>
<dbReference type="GO" id="GO:0010436">
    <property type="term" value="F:carotenoid dioxygenase activity"/>
    <property type="evidence" value="ECO:0007669"/>
    <property type="project" value="TreeGrafter"/>
</dbReference>
<sequence>MSAYSPGFRSLDSEHENLALDVAGEIPAWLSGSLVRNGPGKFEVGGERVEHWFDGLAMLHKFRFEEGRGGVTYSNRFLRTDAYREAVEEGRLTGQFATSGSYLYRLKSFLGDPTDNANVNVARVGGEYVALTETPRRVRFDPETLAAAGDLAYGGDLTVHHVTAHLQRDDRRGESVGYATQFGRTNRYHLYRVPDDPPAAGALPQRIPIASLAVEKPAYLHSFALTPRYAVLIEPPFVTNPMRFLLPGNGGFVDNFRWKPERGTRFLAFERDSGDLAVERRVDPFFFFHTVNAFESGDDLVVDLVAYEDAGIVSNLFMGAVEGEANEGGEPGETSAPDSGPELAAADGELVRFRVPVEGGGGAKISRRTLYAGTELPRTSPAVRSERYRYAYGQATRREGQNGLVKVNVETGEATEWWADGHYAGEPIFVPRPTEGDSGRDSLPEDRGVVLAPALDVERERSLLVVLDGERFEEVARAEVPHHIPFGFHGEFFPEVTT</sequence>
<reference evidence="6" key="1">
    <citation type="submission" date="2022-04" db="EMBL/GenBank/DDBJ databases">
        <title>Diverse halophilic archaea isolated from saline environments.</title>
        <authorList>
            <person name="Cui H.-L."/>
        </authorList>
    </citation>
    <scope>NUCLEOTIDE SEQUENCE</scope>
    <source>
        <strain evidence="6">XZYJT40</strain>
    </source>
</reference>
<proteinExistence type="inferred from homology"/>
<evidence type="ECO:0000256" key="1">
    <source>
        <dbReference type="ARBA" id="ARBA00001954"/>
    </source>
</evidence>
<evidence type="ECO:0000256" key="5">
    <source>
        <dbReference type="ARBA" id="ARBA00023004"/>
    </source>
</evidence>
<evidence type="ECO:0000313" key="6">
    <source>
        <dbReference type="EMBL" id="UPV99707.1"/>
    </source>
</evidence>
<dbReference type="AlphaFoldDB" id="A0A8U0IFP6"/>
<protein>
    <submittedName>
        <fullName evidence="6">Carotenoid oxygenase family protein</fullName>
    </submittedName>
</protein>